<dbReference type="UniPathway" id="UPA00109">
    <property type="reaction ID" value="UER00188"/>
</dbReference>
<dbReference type="Pfam" id="PF00224">
    <property type="entry name" value="PK"/>
    <property type="match status" value="2"/>
</dbReference>
<dbReference type="Proteomes" id="UP000193719">
    <property type="component" value="Unassembled WGS sequence"/>
</dbReference>
<keyword evidence="17" id="KW-1185">Reference proteome</keyword>
<dbReference type="EC" id="2.7.1.40" evidence="4"/>
<dbReference type="Gene3D" id="3.20.20.60">
    <property type="entry name" value="Phosphoenolpyruvate-binding domains"/>
    <property type="match status" value="1"/>
</dbReference>
<dbReference type="GO" id="GO:0005524">
    <property type="term" value="F:ATP binding"/>
    <property type="evidence" value="ECO:0007669"/>
    <property type="project" value="UniProtKB-KW"/>
</dbReference>
<dbReference type="AlphaFoldDB" id="A0A1Y1VJH5"/>
<evidence type="ECO:0000256" key="7">
    <source>
        <dbReference type="ARBA" id="ARBA00022741"/>
    </source>
</evidence>
<evidence type="ECO:0000256" key="4">
    <source>
        <dbReference type="ARBA" id="ARBA00012142"/>
    </source>
</evidence>
<keyword evidence="10" id="KW-0460">Magnesium</keyword>
<evidence type="ECO:0000256" key="5">
    <source>
        <dbReference type="ARBA" id="ARBA00022679"/>
    </source>
</evidence>
<comment type="catalytic activity">
    <reaction evidence="13">
        <text>pyruvate + ATP = phosphoenolpyruvate + ADP + H(+)</text>
        <dbReference type="Rhea" id="RHEA:18157"/>
        <dbReference type="ChEBI" id="CHEBI:15361"/>
        <dbReference type="ChEBI" id="CHEBI:15378"/>
        <dbReference type="ChEBI" id="CHEBI:30616"/>
        <dbReference type="ChEBI" id="CHEBI:58702"/>
        <dbReference type="ChEBI" id="CHEBI:456216"/>
        <dbReference type="EC" id="2.7.1.40"/>
    </reaction>
</comment>
<feature type="domain" description="Pyruvate kinase C-terminal" evidence="15">
    <location>
        <begin position="440"/>
        <end position="589"/>
    </location>
</feature>
<name>A0A1Y1VJH5_9FUNG</name>
<evidence type="ECO:0000256" key="8">
    <source>
        <dbReference type="ARBA" id="ARBA00022777"/>
    </source>
</evidence>
<comment type="cofactor">
    <cofactor evidence="1">
        <name>K(+)</name>
        <dbReference type="ChEBI" id="CHEBI:29103"/>
    </cofactor>
</comment>
<dbReference type="SUPFAM" id="SSF50800">
    <property type="entry name" value="PK beta-barrel domain-like"/>
    <property type="match status" value="1"/>
</dbReference>
<dbReference type="EMBL" id="MCFH01000005">
    <property type="protein sequence ID" value="ORX57860.1"/>
    <property type="molecule type" value="Genomic_DNA"/>
</dbReference>
<accession>A0A1Y1VJH5</accession>
<dbReference type="Pfam" id="PF02887">
    <property type="entry name" value="PK_C"/>
    <property type="match status" value="1"/>
</dbReference>
<dbReference type="InterPro" id="IPR001697">
    <property type="entry name" value="Pyr_Knase"/>
</dbReference>
<organism evidence="16 17">
    <name type="scientific">Piromyces finnis</name>
    <dbReference type="NCBI Taxonomy" id="1754191"/>
    <lineage>
        <taxon>Eukaryota</taxon>
        <taxon>Fungi</taxon>
        <taxon>Fungi incertae sedis</taxon>
        <taxon>Chytridiomycota</taxon>
        <taxon>Chytridiomycota incertae sedis</taxon>
        <taxon>Neocallimastigomycetes</taxon>
        <taxon>Neocallimastigales</taxon>
        <taxon>Neocallimastigaceae</taxon>
        <taxon>Piromyces</taxon>
    </lineage>
</organism>
<reference evidence="16 17" key="1">
    <citation type="submission" date="2016-08" db="EMBL/GenBank/DDBJ databases">
        <title>Genomes of anaerobic fungi encode conserved fungal cellulosomes for biomass hydrolysis.</title>
        <authorList>
            <consortium name="DOE Joint Genome Institute"/>
            <person name="Haitjema C.H."/>
            <person name="Gilmore S.P."/>
            <person name="Henske J.K."/>
            <person name="Solomon K.V."/>
            <person name="De Groot R."/>
            <person name="Kuo A."/>
            <person name="Mondo S.J."/>
            <person name="Salamov A.A."/>
            <person name="Labutti K."/>
            <person name="Zhao Z."/>
            <person name="Chiniquy J."/>
            <person name="Barry K."/>
            <person name="Brewer H.M."/>
            <person name="Purvine S.O."/>
            <person name="Wright A.T."/>
            <person name="Boxma B."/>
            <person name="Van Alen T."/>
            <person name="Hackstein J.H."/>
            <person name="Baker S.E."/>
            <person name="Grigoriev I.V."/>
            <person name="O'Malley M.A."/>
        </authorList>
    </citation>
    <scope>NUCLEOTIDE SEQUENCE [LARGE SCALE GENOMIC DNA]</scope>
    <source>
        <strain evidence="17">finn</strain>
    </source>
</reference>
<feature type="domain" description="Pyruvate kinase barrel" evidence="14">
    <location>
        <begin position="40"/>
        <end position="246"/>
    </location>
</feature>
<evidence type="ECO:0000256" key="3">
    <source>
        <dbReference type="ARBA" id="ARBA00008663"/>
    </source>
</evidence>
<dbReference type="GO" id="GO:0030955">
    <property type="term" value="F:potassium ion binding"/>
    <property type="evidence" value="ECO:0007669"/>
    <property type="project" value="InterPro"/>
</dbReference>
<evidence type="ECO:0000256" key="2">
    <source>
        <dbReference type="ARBA" id="ARBA00004997"/>
    </source>
</evidence>
<proteinExistence type="inferred from homology"/>
<evidence type="ECO:0000256" key="6">
    <source>
        <dbReference type="ARBA" id="ARBA00022723"/>
    </source>
</evidence>
<dbReference type="SUPFAM" id="SSF52935">
    <property type="entry name" value="PK C-terminal domain-like"/>
    <property type="match status" value="1"/>
</dbReference>
<comment type="caution">
    <text evidence="16">The sequence shown here is derived from an EMBL/GenBank/DDBJ whole genome shotgun (WGS) entry which is preliminary data.</text>
</comment>
<keyword evidence="7" id="KW-0547">Nucleotide-binding</keyword>
<evidence type="ECO:0000259" key="14">
    <source>
        <dbReference type="Pfam" id="PF00224"/>
    </source>
</evidence>
<evidence type="ECO:0000313" key="17">
    <source>
        <dbReference type="Proteomes" id="UP000193719"/>
    </source>
</evidence>
<dbReference type="GO" id="GO:0004743">
    <property type="term" value="F:pyruvate kinase activity"/>
    <property type="evidence" value="ECO:0007669"/>
    <property type="project" value="UniProtKB-EC"/>
</dbReference>
<dbReference type="InterPro" id="IPR040442">
    <property type="entry name" value="Pyrv_kinase-like_dom_sf"/>
</dbReference>
<dbReference type="InterPro" id="IPR015793">
    <property type="entry name" value="Pyrv_Knase_brl"/>
</dbReference>
<evidence type="ECO:0000313" key="16">
    <source>
        <dbReference type="EMBL" id="ORX57860.1"/>
    </source>
</evidence>
<keyword evidence="6" id="KW-0479">Metal-binding</keyword>
<comment type="pathway">
    <text evidence="2">Carbohydrate degradation; glycolysis; pyruvate from D-glyceraldehyde 3-phosphate: step 5/5.</text>
</comment>
<dbReference type="GO" id="GO:0016301">
    <property type="term" value="F:kinase activity"/>
    <property type="evidence" value="ECO:0007669"/>
    <property type="project" value="UniProtKB-KW"/>
</dbReference>
<sequence length="612" mass="68993">MWTNKSKKLQIPIMNLSSKKSANNLNLNDLDLFELDRRTRKTKIVATLGPASVDKIRELMLAGVNVFRMNFSHITDYSAQIPIIREIRRVSKELKISVAILGDLCGPKIRNNGFKDRDSIPLQKGQILQLKASTELGDENTICMNTPQIIRQLEPEHRVLLDDGNISLRVLKRISEDTLEIEVLAGTELKARKGINVPDIRVDIPALTEKDKRDAKFIWEQRLDFIALSFVQRRQDVQDLIDLMAQFRKDEEEKKKIYPPLGIPVDSLNDYDYDFLMEEINLSKEWRPMVVSKIEKPQALDEIDDIIEVSDAIMVARGDLGVECQLEKVPIVQKDLIRKVNGAEKPVITATQMLESMITNPVPTRAEVSDVANAVYDGTDAVMLSGECAAGAYPIESVKMMSSICRCAEENINYMAKVELDLIEKTGINARRKIPSPFIDAIADSAVTAAEEANASAVIVYTDTGDTCHMIAKRTRSLKIIAITSNSHVYRKLTVLHAVHPILVNFSKKTVNSYQQGYSDDIKNNNNQIMVSLLNQLNVNHDLLNTDAVLARTENEIMKRHPTWLNVGDKVVICAGYHELLPGLCNTVKLSFFGDAIRTEKSKSYWKENEYN</sequence>
<dbReference type="FunFam" id="2.40.33.10:FF:000001">
    <property type="entry name" value="Pyruvate kinase"/>
    <property type="match status" value="1"/>
</dbReference>
<evidence type="ECO:0000256" key="11">
    <source>
        <dbReference type="ARBA" id="ARBA00023152"/>
    </source>
</evidence>
<dbReference type="SUPFAM" id="SSF51621">
    <property type="entry name" value="Phosphoenolpyruvate/pyruvate domain"/>
    <property type="match status" value="1"/>
</dbReference>
<protein>
    <recommendedName>
        <fullName evidence="4">pyruvate kinase</fullName>
        <ecNumber evidence="4">2.7.1.40</ecNumber>
    </recommendedName>
</protein>
<reference evidence="16 17" key="2">
    <citation type="submission" date="2016-08" db="EMBL/GenBank/DDBJ databases">
        <title>Pervasive Adenine N6-methylation of Active Genes in Fungi.</title>
        <authorList>
            <consortium name="DOE Joint Genome Institute"/>
            <person name="Mondo S.J."/>
            <person name="Dannebaum R.O."/>
            <person name="Kuo R.C."/>
            <person name="Labutti K."/>
            <person name="Haridas S."/>
            <person name="Kuo A."/>
            <person name="Salamov A."/>
            <person name="Ahrendt S.R."/>
            <person name="Lipzen A."/>
            <person name="Sullivan W."/>
            <person name="Andreopoulos W.B."/>
            <person name="Clum A."/>
            <person name="Lindquist E."/>
            <person name="Daum C."/>
            <person name="Ramamoorthy G.K."/>
            <person name="Gryganskyi A."/>
            <person name="Culley D."/>
            <person name="Magnuson J.K."/>
            <person name="James T.Y."/>
            <person name="O'Malley M.A."/>
            <person name="Stajich J.E."/>
            <person name="Spatafora J.W."/>
            <person name="Visel A."/>
            <person name="Grigoriev I.V."/>
        </authorList>
    </citation>
    <scope>NUCLEOTIDE SEQUENCE [LARGE SCALE GENOMIC DNA]</scope>
    <source>
        <strain evidence="17">finn</strain>
    </source>
</reference>
<dbReference type="InterPro" id="IPR015795">
    <property type="entry name" value="Pyrv_Knase_C"/>
</dbReference>
<dbReference type="OrthoDB" id="108365at2759"/>
<dbReference type="InterPro" id="IPR011037">
    <property type="entry name" value="Pyrv_Knase-like_insert_dom_sf"/>
</dbReference>
<dbReference type="PANTHER" id="PTHR11817">
    <property type="entry name" value="PYRUVATE KINASE"/>
    <property type="match status" value="1"/>
</dbReference>
<dbReference type="GO" id="GO:0000287">
    <property type="term" value="F:magnesium ion binding"/>
    <property type="evidence" value="ECO:0007669"/>
    <property type="project" value="InterPro"/>
</dbReference>
<evidence type="ECO:0000256" key="1">
    <source>
        <dbReference type="ARBA" id="ARBA00001958"/>
    </source>
</evidence>
<feature type="domain" description="Pyruvate kinase barrel" evidence="14">
    <location>
        <begin position="289"/>
        <end position="398"/>
    </location>
</feature>
<evidence type="ECO:0000256" key="9">
    <source>
        <dbReference type="ARBA" id="ARBA00022840"/>
    </source>
</evidence>
<keyword evidence="9" id="KW-0067">ATP-binding</keyword>
<dbReference type="InterPro" id="IPR015806">
    <property type="entry name" value="Pyrv_Knase_insert_dom_sf"/>
</dbReference>
<evidence type="ECO:0000256" key="13">
    <source>
        <dbReference type="ARBA" id="ARBA00048152"/>
    </source>
</evidence>
<dbReference type="STRING" id="1754191.A0A1Y1VJH5"/>
<dbReference type="Gene3D" id="3.40.1380.20">
    <property type="entry name" value="Pyruvate kinase, C-terminal domain"/>
    <property type="match status" value="1"/>
</dbReference>
<keyword evidence="5" id="KW-0808">Transferase</keyword>
<keyword evidence="11" id="KW-0324">Glycolysis</keyword>
<keyword evidence="8 16" id="KW-0418">Kinase</keyword>
<dbReference type="Gene3D" id="2.40.33.10">
    <property type="entry name" value="PK beta-barrel domain-like"/>
    <property type="match status" value="1"/>
</dbReference>
<comment type="similarity">
    <text evidence="3">Belongs to the pyruvate kinase family.</text>
</comment>
<evidence type="ECO:0000256" key="12">
    <source>
        <dbReference type="ARBA" id="ARBA00023317"/>
    </source>
</evidence>
<evidence type="ECO:0000256" key="10">
    <source>
        <dbReference type="ARBA" id="ARBA00022842"/>
    </source>
</evidence>
<dbReference type="InterPro" id="IPR015813">
    <property type="entry name" value="Pyrv/PenolPyrv_kinase-like_dom"/>
</dbReference>
<gene>
    <name evidence="16" type="ORF">BCR36DRAFT_409321</name>
</gene>
<keyword evidence="12 16" id="KW-0670">Pyruvate</keyword>
<evidence type="ECO:0000259" key="15">
    <source>
        <dbReference type="Pfam" id="PF02887"/>
    </source>
</evidence>
<dbReference type="InterPro" id="IPR036918">
    <property type="entry name" value="Pyrv_Knase_C_sf"/>
</dbReference>